<evidence type="ECO:0000256" key="1">
    <source>
        <dbReference type="SAM" id="SignalP"/>
    </source>
</evidence>
<evidence type="ECO:0000313" key="2">
    <source>
        <dbReference type="EMBL" id="EFC46885.1"/>
    </source>
</evidence>
<feature type="chain" id="PRO_5003038387" evidence="1">
    <location>
        <begin position="22"/>
        <end position="181"/>
    </location>
</feature>
<accession>D2V8Z0</accession>
<keyword evidence="3" id="KW-1185">Reference proteome</keyword>
<sequence length="181" mass="20432">MPRSLLNTLLLLLLLFVCVSCANVLINVKDLPTDSVIEISGDNPITIIIPNRSYTTPFSLKLDGVKKFVDSSVGCKIYTFDVSLDKPYYRGNSSIRTDIQNIFFADRVRYRYTDNQCINPGTSFSLYPYADAVQSICGCSKFFAIMHTGFGLVDNSTIPDEYYPLTITIKPKFQKYSTQQE</sequence>
<reference evidence="2 3" key="1">
    <citation type="journal article" date="2010" name="Cell">
        <title>The genome of Naegleria gruberi illuminates early eukaryotic versatility.</title>
        <authorList>
            <person name="Fritz-Laylin L.K."/>
            <person name="Prochnik S.E."/>
            <person name="Ginger M.L."/>
            <person name="Dacks J.B."/>
            <person name="Carpenter M.L."/>
            <person name="Field M.C."/>
            <person name="Kuo A."/>
            <person name="Paredez A."/>
            <person name="Chapman J."/>
            <person name="Pham J."/>
            <person name="Shu S."/>
            <person name="Neupane R."/>
            <person name="Cipriano M."/>
            <person name="Mancuso J."/>
            <person name="Tu H."/>
            <person name="Salamov A."/>
            <person name="Lindquist E."/>
            <person name="Shapiro H."/>
            <person name="Lucas S."/>
            <person name="Grigoriev I.V."/>
            <person name="Cande W.Z."/>
            <person name="Fulton C."/>
            <person name="Rokhsar D.S."/>
            <person name="Dawson S.C."/>
        </authorList>
    </citation>
    <scope>NUCLEOTIDE SEQUENCE [LARGE SCALE GENOMIC DNA]</scope>
    <source>
        <strain evidence="2 3">NEG-M</strain>
    </source>
</reference>
<organism evidence="3">
    <name type="scientific">Naegleria gruberi</name>
    <name type="common">Amoeba</name>
    <dbReference type="NCBI Taxonomy" id="5762"/>
    <lineage>
        <taxon>Eukaryota</taxon>
        <taxon>Discoba</taxon>
        <taxon>Heterolobosea</taxon>
        <taxon>Tetramitia</taxon>
        <taxon>Eutetramitia</taxon>
        <taxon>Vahlkampfiidae</taxon>
        <taxon>Naegleria</taxon>
    </lineage>
</organism>
<proteinExistence type="predicted"/>
<dbReference type="GeneID" id="8859759"/>
<dbReference type="RefSeq" id="XP_002679629.1">
    <property type="nucleotide sequence ID" value="XM_002679583.1"/>
</dbReference>
<evidence type="ECO:0000313" key="3">
    <source>
        <dbReference type="Proteomes" id="UP000006671"/>
    </source>
</evidence>
<dbReference type="Proteomes" id="UP000006671">
    <property type="component" value="Unassembled WGS sequence"/>
</dbReference>
<feature type="signal peptide" evidence="1">
    <location>
        <begin position="1"/>
        <end position="21"/>
    </location>
</feature>
<dbReference type="InParanoid" id="D2V8Z0"/>
<dbReference type="KEGG" id="ngr:NAEGRDRAFT_65331"/>
<gene>
    <name evidence="2" type="ORF">NAEGRDRAFT_65331</name>
</gene>
<protein>
    <submittedName>
        <fullName evidence="2">Predicted protein</fullName>
    </submittedName>
</protein>
<dbReference type="VEuPathDB" id="AmoebaDB:NAEGRDRAFT_65331"/>
<keyword evidence="1" id="KW-0732">Signal</keyword>
<dbReference type="EMBL" id="GG738857">
    <property type="protein sequence ID" value="EFC46885.1"/>
    <property type="molecule type" value="Genomic_DNA"/>
</dbReference>
<dbReference type="AlphaFoldDB" id="D2V8Z0"/>
<name>D2V8Z0_NAEGR</name>